<sequence length="307" mass="32719">MAISSDSAPATVTSGTRLWLSLAAVYVLWGSTYLFIHFMTEQMPPLYMASMRYLVAGSILYAYARFTGTERPNIAHWKSTSLIGFFLLTVANGALTMALQYIPSGVGALLGGLLPIFLLLLNWVSFGQVRPRKLSLIGVAIGFTGIYLLIKPDRMVGTGGADANLIGTALVALGNLSWAIGTLLTPRLNQPNQTLASGMQMLMGGFFLMIISLTTEPVHLLSIVDAPQKALGSMLYLVIFGSIIGFSAYAWLARHAPPALLATYAFVNPIIAVLLGVTFAGEVFSARSLIGAAVALVGVTLMTLGRR</sequence>
<feature type="transmembrane region" description="Helical" evidence="6">
    <location>
        <begin position="76"/>
        <end position="95"/>
    </location>
</feature>
<comment type="caution">
    <text evidence="8">The sequence shown here is derived from an EMBL/GenBank/DDBJ whole genome shotgun (WGS) entry which is preliminary data.</text>
</comment>
<dbReference type="Proteomes" id="UP000606008">
    <property type="component" value="Unassembled WGS sequence"/>
</dbReference>
<reference evidence="9" key="2">
    <citation type="submission" date="2023-07" db="EMBL/GenBank/DDBJ databases">
        <authorList>
            <person name="Jung D.-H."/>
        </authorList>
    </citation>
    <scope>NUCLEOTIDE SEQUENCE [LARGE SCALE GENOMIC DNA]</scope>
    <source>
        <strain evidence="9">JA-25</strain>
    </source>
</reference>
<feature type="transmembrane region" description="Helical" evidence="6">
    <location>
        <begin position="286"/>
        <end position="304"/>
    </location>
</feature>
<evidence type="ECO:0000256" key="5">
    <source>
        <dbReference type="ARBA" id="ARBA00023136"/>
    </source>
</evidence>
<evidence type="ECO:0000313" key="8">
    <source>
        <dbReference type="EMBL" id="NID11092.1"/>
    </source>
</evidence>
<comment type="similarity">
    <text evidence="2">Belongs to the EamA transporter family.</text>
</comment>
<feature type="domain" description="EamA" evidence="7">
    <location>
        <begin position="23"/>
        <end position="150"/>
    </location>
</feature>
<dbReference type="PANTHER" id="PTHR32322:SF2">
    <property type="entry name" value="EAMA DOMAIN-CONTAINING PROTEIN"/>
    <property type="match status" value="1"/>
</dbReference>
<evidence type="ECO:0000256" key="6">
    <source>
        <dbReference type="SAM" id="Phobius"/>
    </source>
</evidence>
<keyword evidence="9" id="KW-1185">Reference proteome</keyword>
<dbReference type="EMBL" id="WAEL01000004">
    <property type="protein sequence ID" value="NID11092.1"/>
    <property type="molecule type" value="Genomic_DNA"/>
</dbReference>
<gene>
    <name evidence="8" type="ORF">F7231_13005</name>
</gene>
<feature type="transmembrane region" description="Helical" evidence="6">
    <location>
        <begin position="234"/>
        <end position="252"/>
    </location>
</feature>
<feature type="transmembrane region" description="Helical" evidence="6">
    <location>
        <begin position="101"/>
        <end position="121"/>
    </location>
</feature>
<feature type="domain" description="EamA" evidence="7">
    <location>
        <begin position="166"/>
        <end position="303"/>
    </location>
</feature>
<feature type="transmembrane region" description="Helical" evidence="6">
    <location>
        <begin position="259"/>
        <end position="280"/>
    </location>
</feature>
<evidence type="ECO:0000256" key="4">
    <source>
        <dbReference type="ARBA" id="ARBA00022989"/>
    </source>
</evidence>
<organism evidence="8 9">
    <name type="scientific">Fibrivirga algicola</name>
    <dbReference type="NCBI Taxonomy" id="2950420"/>
    <lineage>
        <taxon>Bacteria</taxon>
        <taxon>Pseudomonadati</taxon>
        <taxon>Bacteroidota</taxon>
        <taxon>Cytophagia</taxon>
        <taxon>Cytophagales</taxon>
        <taxon>Spirosomataceae</taxon>
        <taxon>Fibrivirga</taxon>
    </lineage>
</organism>
<evidence type="ECO:0000259" key="7">
    <source>
        <dbReference type="Pfam" id="PF00892"/>
    </source>
</evidence>
<evidence type="ECO:0000256" key="2">
    <source>
        <dbReference type="ARBA" id="ARBA00007362"/>
    </source>
</evidence>
<feature type="transmembrane region" description="Helical" evidence="6">
    <location>
        <begin position="46"/>
        <end position="64"/>
    </location>
</feature>
<dbReference type="RefSeq" id="WP_166692203.1">
    <property type="nucleotide sequence ID" value="NZ_WAEL01000004.1"/>
</dbReference>
<keyword evidence="4 6" id="KW-1133">Transmembrane helix</keyword>
<keyword evidence="5 6" id="KW-0472">Membrane</keyword>
<feature type="transmembrane region" description="Helical" evidence="6">
    <location>
        <begin position="133"/>
        <end position="150"/>
    </location>
</feature>
<feature type="transmembrane region" description="Helical" evidence="6">
    <location>
        <begin position="18"/>
        <end position="40"/>
    </location>
</feature>
<protein>
    <submittedName>
        <fullName evidence="8">EamA family transporter</fullName>
    </submittedName>
</protein>
<keyword evidence="3 6" id="KW-0812">Transmembrane</keyword>
<comment type="subcellular location">
    <subcellularLocation>
        <location evidence="1">Membrane</location>
        <topology evidence="1">Multi-pass membrane protein</topology>
    </subcellularLocation>
</comment>
<evidence type="ECO:0000256" key="3">
    <source>
        <dbReference type="ARBA" id="ARBA00022692"/>
    </source>
</evidence>
<evidence type="ECO:0000256" key="1">
    <source>
        <dbReference type="ARBA" id="ARBA00004141"/>
    </source>
</evidence>
<dbReference type="InterPro" id="IPR050638">
    <property type="entry name" value="AA-Vitamin_Transporters"/>
</dbReference>
<dbReference type="SUPFAM" id="SSF103481">
    <property type="entry name" value="Multidrug resistance efflux transporter EmrE"/>
    <property type="match status" value="2"/>
</dbReference>
<dbReference type="PANTHER" id="PTHR32322">
    <property type="entry name" value="INNER MEMBRANE TRANSPORTER"/>
    <property type="match status" value="1"/>
</dbReference>
<dbReference type="InterPro" id="IPR037185">
    <property type="entry name" value="EmrE-like"/>
</dbReference>
<accession>A0ABX0QJ63</accession>
<feature type="transmembrane region" description="Helical" evidence="6">
    <location>
        <begin position="196"/>
        <end position="214"/>
    </location>
</feature>
<proteinExistence type="inferred from homology"/>
<name>A0ABX0QJ63_9BACT</name>
<dbReference type="InterPro" id="IPR000620">
    <property type="entry name" value="EamA_dom"/>
</dbReference>
<evidence type="ECO:0000313" key="9">
    <source>
        <dbReference type="Proteomes" id="UP000606008"/>
    </source>
</evidence>
<dbReference type="Pfam" id="PF00892">
    <property type="entry name" value="EamA"/>
    <property type="match status" value="2"/>
</dbReference>
<feature type="transmembrane region" description="Helical" evidence="6">
    <location>
        <begin position="165"/>
        <end position="184"/>
    </location>
</feature>
<reference evidence="9" key="1">
    <citation type="submission" date="2019-09" db="EMBL/GenBank/DDBJ databases">
        <authorList>
            <person name="Jung D.-H."/>
        </authorList>
    </citation>
    <scope>NUCLEOTIDE SEQUENCE [LARGE SCALE GENOMIC DNA]</scope>
    <source>
        <strain evidence="9">JA-25</strain>
    </source>
</reference>